<sequence length="174" mass="18904">MLDKQRLTTFVLGGVAGALAGILLAPRSGKELRGSIASRAGEARERGRETYFEAQERMQERLAESRERPPRPEEADPEQTEESLPTLGPATAPEPVLGHEPPAGMPTEAPTETPAGAPPGPPPLRDVSWDAPRRVSGEEPDPEEIRQKIQETRSRLQARLKPQDPEDAPGGRDV</sequence>
<feature type="compositionally biased region" description="Basic and acidic residues" evidence="1">
    <location>
        <begin position="127"/>
        <end position="154"/>
    </location>
</feature>
<protein>
    <recommendedName>
        <fullName evidence="3">YtxH domain-containing protein</fullName>
    </recommendedName>
</protein>
<dbReference type="PANTHER" id="PTHR35792">
    <property type="entry name" value="GENERAL STRESS PROTEIN"/>
    <property type="match status" value="1"/>
</dbReference>
<dbReference type="EMBL" id="CADCVB010000148">
    <property type="protein sequence ID" value="CAA9438248.1"/>
    <property type="molecule type" value="Genomic_DNA"/>
</dbReference>
<proteinExistence type="predicted"/>
<accession>A0A6J4Q9G8</accession>
<dbReference type="AlphaFoldDB" id="A0A6J4Q9G8"/>
<evidence type="ECO:0000256" key="1">
    <source>
        <dbReference type="SAM" id="MobiDB-lite"/>
    </source>
</evidence>
<dbReference type="PANTHER" id="PTHR35792:SF2">
    <property type="entry name" value="GENERAL STRESS PROTEIN"/>
    <property type="match status" value="1"/>
</dbReference>
<feature type="compositionally biased region" description="Basic and acidic residues" evidence="1">
    <location>
        <begin position="161"/>
        <end position="174"/>
    </location>
</feature>
<organism evidence="2">
    <name type="scientific">uncultured Rubrobacteraceae bacterium</name>
    <dbReference type="NCBI Taxonomy" id="349277"/>
    <lineage>
        <taxon>Bacteria</taxon>
        <taxon>Bacillati</taxon>
        <taxon>Actinomycetota</taxon>
        <taxon>Rubrobacteria</taxon>
        <taxon>Rubrobacterales</taxon>
        <taxon>Rubrobacteraceae</taxon>
        <taxon>environmental samples</taxon>
    </lineage>
</organism>
<feature type="compositionally biased region" description="Low complexity" evidence="1">
    <location>
        <begin position="100"/>
        <end position="115"/>
    </location>
</feature>
<feature type="compositionally biased region" description="Basic and acidic residues" evidence="1">
    <location>
        <begin position="41"/>
        <end position="74"/>
    </location>
</feature>
<dbReference type="InterPro" id="IPR024623">
    <property type="entry name" value="YtxH"/>
</dbReference>
<gene>
    <name evidence="2" type="ORF">AVDCRST_MAG78-2201</name>
</gene>
<reference evidence="2" key="1">
    <citation type="submission" date="2020-02" db="EMBL/GenBank/DDBJ databases">
        <authorList>
            <person name="Meier V. D."/>
        </authorList>
    </citation>
    <scope>NUCLEOTIDE SEQUENCE</scope>
    <source>
        <strain evidence="2">AVDCRST_MAG78</strain>
    </source>
</reference>
<feature type="region of interest" description="Disordered" evidence="1">
    <location>
        <begin position="27"/>
        <end position="174"/>
    </location>
</feature>
<evidence type="ECO:0008006" key="3">
    <source>
        <dbReference type="Google" id="ProtNLM"/>
    </source>
</evidence>
<dbReference type="Pfam" id="PF12732">
    <property type="entry name" value="YtxH"/>
    <property type="match status" value="1"/>
</dbReference>
<dbReference type="InterPro" id="IPR052928">
    <property type="entry name" value="Desiccation-related_membrane"/>
</dbReference>
<name>A0A6J4Q9G8_9ACTN</name>
<evidence type="ECO:0000313" key="2">
    <source>
        <dbReference type="EMBL" id="CAA9438248.1"/>
    </source>
</evidence>